<evidence type="ECO:0000313" key="4">
    <source>
        <dbReference type="Proteomes" id="UP000636010"/>
    </source>
</evidence>
<dbReference type="PROSITE" id="PS00194">
    <property type="entry name" value="THIOREDOXIN_1"/>
    <property type="match status" value="1"/>
</dbReference>
<organism evidence="3 4">
    <name type="scientific">Marivirga lumbricoides</name>
    <dbReference type="NCBI Taxonomy" id="1046115"/>
    <lineage>
        <taxon>Bacteria</taxon>
        <taxon>Pseudomonadati</taxon>
        <taxon>Bacteroidota</taxon>
        <taxon>Cytophagia</taxon>
        <taxon>Cytophagales</taxon>
        <taxon>Marivirgaceae</taxon>
        <taxon>Marivirga</taxon>
    </lineage>
</organism>
<dbReference type="Pfam" id="PF00578">
    <property type="entry name" value="AhpC-TSA"/>
    <property type="match status" value="1"/>
</dbReference>
<dbReference type="PANTHER" id="PTHR42852:SF17">
    <property type="entry name" value="THIOREDOXIN-LIKE PROTEIN HI_1115"/>
    <property type="match status" value="1"/>
</dbReference>
<gene>
    <name evidence="3" type="ORF">GCM10011506_13300</name>
</gene>
<proteinExistence type="predicted"/>
<dbReference type="CDD" id="cd02966">
    <property type="entry name" value="TlpA_like_family"/>
    <property type="match status" value="1"/>
</dbReference>
<accession>A0ABQ1LZH8</accession>
<feature type="domain" description="Thioredoxin" evidence="2">
    <location>
        <begin position="39"/>
        <end position="196"/>
    </location>
</feature>
<dbReference type="InterPro" id="IPR036249">
    <property type="entry name" value="Thioredoxin-like_sf"/>
</dbReference>
<sequence length="196" mass="22115">MKNMKKSIIEYGVILSVFGILYLTGLHTEVLGFVQRGVLVTGLLNPDVTEQEKPSDNFSNPKADFSMQLINSKGEKLDMKSLKGKVIFLNIWASWCPPCLAEMPGINKLYQSVDKNKVAFIMLSVDDDFSKAIKLHRKKEFDFEIFQAPGGIPRLYHTQSIPTTYIIDAKGDLVLTHSGMGDFNTEEFRSYLKSLQ</sequence>
<dbReference type="PROSITE" id="PS51352">
    <property type="entry name" value="THIOREDOXIN_2"/>
    <property type="match status" value="1"/>
</dbReference>
<dbReference type="EMBL" id="BMEC01000003">
    <property type="protein sequence ID" value="GGC29228.1"/>
    <property type="molecule type" value="Genomic_DNA"/>
</dbReference>
<evidence type="ECO:0000256" key="1">
    <source>
        <dbReference type="ARBA" id="ARBA00023284"/>
    </source>
</evidence>
<dbReference type="InterPro" id="IPR017937">
    <property type="entry name" value="Thioredoxin_CS"/>
</dbReference>
<evidence type="ECO:0000313" key="3">
    <source>
        <dbReference type="EMBL" id="GGC29228.1"/>
    </source>
</evidence>
<dbReference type="Proteomes" id="UP000636010">
    <property type="component" value="Unassembled WGS sequence"/>
</dbReference>
<dbReference type="SUPFAM" id="SSF52833">
    <property type="entry name" value="Thioredoxin-like"/>
    <property type="match status" value="1"/>
</dbReference>
<dbReference type="InterPro" id="IPR050553">
    <property type="entry name" value="Thioredoxin_ResA/DsbE_sf"/>
</dbReference>
<dbReference type="InterPro" id="IPR000866">
    <property type="entry name" value="AhpC/TSA"/>
</dbReference>
<dbReference type="InterPro" id="IPR013766">
    <property type="entry name" value="Thioredoxin_domain"/>
</dbReference>
<protein>
    <submittedName>
        <fullName evidence="3">Thioredoxin</fullName>
    </submittedName>
</protein>
<keyword evidence="1" id="KW-0676">Redox-active center</keyword>
<name>A0ABQ1LZH8_9BACT</name>
<evidence type="ECO:0000259" key="2">
    <source>
        <dbReference type="PROSITE" id="PS51352"/>
    </source>
</evidence>
<reference evidence="4" key="1">
    <citation type="journal article" date="2019" name="Int. J. Syst. Evol. Microbiol.">
        <title>The Global Catalogue of Microorganisms (GCM) 10K type strain sequencing project: providing services to taxonomists for standard genome sequencing and annotation.</title>
        <authorList>
            <consortium name="The Broad Institute Genomics Platform"/>
            <consortium name="The Broad Institute Genome Sequencing Center for Infectious Disease"/>
            <person name="Wu L."/>
            <person name="Ma J."/>
        </authorList>
    </citation>
    <scope>NUCLEOTIDE SEQUENCE [LARGE SCALE GENOMIC DNA]</scope>
    <source>
        <strain evidence="4">CGMCC 1.10832</strain>
    </source>
</reference>
<keyword evidence="4" id="KW-1185">Reference proteome</keyword>
<dbReference type="Gene3D" id="3.40.30.10">
    <property type="entry name" value="Glutaredoxin"/>
    <property type="match status" value="1"/>
</dbReference>
<dbReference type="PANTHER" id="PTHR42852">
    <property type="entry name" value="THIOL:DISULFIDE INTERCHANGE PROTEIN DSBE"/>
    <property type="match status" value="1"/>
</dbReference>
<comment type="caution">
    <text evidence="3">The sequence shown here is derived from an EMBL/GenBank/DDBJ whole genome shotgun (WGS) entry which is preliminary data.</text>
</comment>